<name>A0AAJ7X5W5_PETMA</name>
<dbReference type="GO" id="GO:0001223">
    <property type="term" value="F:transcription coactivator binding"/>
    <property type="evidence" value="ECO:0007669"/>
    <property type="project" value="TreeGrafter"/>
</dbReference>
<evidence type="ECO:0000313" key="4">
    <source>
        <dbReference type="Proteomes" id="UP001318040"/>
    </source>
</evidence>
<organism evidence="4 5">
    <name type="scientific">Petromyzon marinus</name>
    <name type="common">Sea lamprey</name>
    <dbReference type="NCBI Taxonomy" id="7757"/>
    <lineage>
        <taxon>Eukaryota</taxon>
        <taxon>Metazoa</taxon>
        <taxon>Chordata</taxon>
        <taxon>Craniata</taxon>
        <taxon>Vertebrata</taxon>
        <taxon>Cyclostomata</taxon>
        <taxon>Hyperoartia</taxon>
        <taxon>Petromyzontiformes</taxon>
        <taxon>Petromyzontidae</taxon>
        <taxon>Petromyzon</taxon>
    </lineage>
</organism>
<dbReference type="RefSeq" id="XP_032822410.1">
    <property type="nucleotide sequence ID" value="XM_032966519.1"/>
</dbReference>
<feature type="compositionally biased region" description="Low complexity" evidence="3">
    <location>
        <begin position="231"/>
        <end position="240"/>
    </location>
</feature>
<feature type="compositionally biased region" description="Polar residues" evidence="3">
    <location>
        <begin position="174"/>
        <end position="183"/>
    </location>
</feature>
<evidence type="ECO:0000256" key="2">
    <source>
        <dbReference type="ARBA" id="ARBA00025784"/>
    </source>
</evidence>
<evidence type="ECO:0000256" key="1">
    <source>
        <dbReference type="ARBA" id="ARBA00002229"/>
    </source>
</evidence>
<dbReference type="PANTHER" id="PTHR17604:SF7">
    <property type="entry name" value="TONDU-DOMAIN-CONTAINING GROWTH INHIBITOR, ISOFORM A"/>
    <property type="match status" value="1"/>
</dbReference>
<feature type="compositionally biased region" description="Low complexity" evidence="3">
    <location>
        <begin position="136"/>
        <end position="145"/>
    </location>
</feature>
<dbReference type="AlphaFoldDB" id="A0AAJ7X5W5"/>
<protein>
    <submittedName>
        <fullName evidence="5">Transcription cofactor vestigial-like protein 4 isoform X1</fullName>
    </submittedName>
</protein>
<dbReference type="GO" id="GO:0045892">
    <property type="term" value="P:negative regulation of DNA-templated transcription"/>
    <property type="evidence" value="ECO:0007669"/>
    <property type="project" value="TreeGrafter"/>
</dbReference>
<keyword evidence="4" id="KW-1185">Reference proteome</keyword>
<feature type="region of interest" description="Disordered" evidence="3">
    <location>
        <begin position="64"/>
        <end position="240"/>
    </location>
</feature>
<proteinExistence type="inferred from homology"/>
<dbReference type="CTD" id="9686"/>
<feature type="region of interest" description="Disordered" evidence="3">
    <location>
        <begin position="264"/>
        <end position="315"/>
    </location>
</feature>
<dbReference type="Pfam" id="PF15245">
    <property type="entry name" value="VGLL4"/>
    <property type="match status" value="1"/>
</dbReference>
<feature type="compositionally biased region" description="Low complexity" evidence="3">
    <location>
        <begin position="276"/>
        <end position="295"/>
    </location>
</feature>
<evidence type="ECO:0000313" key="5">
    <source>
        <dbReference type="RefSeq" id="XP_032822410.1"/>
    </source>
</evidence>
<dbReference type="InterPro" id="IPR006627">
    <property type="entry name" value="TDU_repeat"/>
</dbReference>
<gene>
    <name evidence="5" type="primary">VGLL4</name>
</gene>
<comment type="function">
    <text evidence="1">May act as a specific coactivator for the mammalian TEFs.</text>
</comment>
<feature type="compositionally biased region" description="Low complexity" evidence="3">
    <location>
        <begin position="305"/>
        <end position="315"/>
    </location>
</feature>
<dbReference type="SMART" id="SM00711">
    <property type="entry name" value="TDU"/>
    <property type="match status" value="2"/>
</dbReference>
<comment type="similarity">
    <text evidence="2">Belongs to the vestigial family.</text>
</comment>
<sequence length="315" mass="32951">MMHRLHFLSLQYFDAMNNNGTLLGFKGETLSNGDLRQAMRLPPLLQDPRAALPPTGLKRKYSEELWHESSDASDEEQAPRSSKVPALQPRPGSNGEYGRSYPLSGSPGEPRRAPSPAPFGCLPHDLSVQPMSVEMSRPSMGSPGSSPGGGPIPLHSTMLQQQMRPSVITCAPPSRNSVRSQPKSSPPLKPTGDFGKEPGSSAPYDPVVEEHFRRSLGRHGGPGPAAREAEPAAVSPSSCVSVTGSVDEHFAKALGDTWLRIKAAEGDAAPHPTAQSSSSSSSLSSSASSPSSSASMGGGRGGSPGSRNRSPSVIS</sequence>
<evidence type="ECO:0000256" key="3">
    <source>
        <dbReference type="SAM" id="MobiDB-lite"/>
    </source>
</evidence>
<dbReference type="Proteomes" id="UP001318040">
    <property type="component" value="Chromosome 36"/>
</dbReference>
<dbReference type="InterPro" id="IPR028184">
    <property type="entry name" value="VGLL4"/>
</dbReference>
<dbReference type="PANTHER" id="PTHR17604">
    <property type="entry name" value="TRANSCRIPTION COFACTOR VESTIGIAL-LIKE PROTEIN 4"/>
    <property type="match status" value="1"/>
</dbReference>
<accession>A0AAJ7X5W5</accession>
<dbReference type="KEGG" id="pmrn:116949337"/>
<reference evidence="5" key="1">
    <citation type="submission" date="2025-08" db="UniProtKB">
        <authorList>
            <consortium name="RefSeq"/>
        </authorList>
    </citation>
    <scope>IDENTIFICATION</scope>
    <source>
        <tissue evidence="5">Sperm</tissue>
    </source>
</reference>
<dbReference type="GeneID" id="116949337"/>